<evidence type="ECO:0000313" key="1">
    <source>
        <dbReference type="EMBL" id="KAG2298358.1"/>
    </source>
</evidence>
<organism evidence="1 2">
    <name type="scientific">Brassica carinata</name>
    <name type="common">Ethiopian mustard</name>
    <name type="synonym">Abyssinian cabbage</name>
    <dbReference type="NCBI Taxonomy" id="52824"/>
    <lineage>
        <taxon>Eukaryota</taxon>
        <taxon>Viridiplantae</taxon>
        <taxon>Streptophyta</taxon>
        <taxon>Embryophyta</taxon>
        <taxon>Tracheophyta</taxon>
        <taxon>Spermatophyta</taxon>
        <taxon>Magnoliopsida</taxon>
        <taxon>eudicotyledons</taxon>
        <taxon>Gunneridae</taxon>
        <taxon>Pentapetalae</taxon>
        <taxon>rosids</taxon>
        <taxon>malvids</taxon>
        <taxon>Brassicales</taxon>
        <taxon>Brassicaceae</taxon>
        <taxon>Brassiceae</taxon>
        <taxon>Brassica</taxon>
    </lineage>
</organism>
<keyword evidence="2" id="KW-1185">Reference proteome</keyword>
<dbReference type="SUPFAM" id="SSF47616">
    <property type="entry name" value="GST C-terminal domain-like"/>
    <property type="match status" value="1"/>
</dbReference>
<gene>
    <name evidence="1" type="ORF">Bca52824_034830</name>
</gene>
<dbReference type="AlphaFoldDB" id="A0A8X7RZE8"/>
<dbReference type="InterPro" id="IPR036282">
    <property type="entry name" value="Glutathione-S-Trfase_C_sf"/>
</dbReference>
<dbReference type="EMBL" id="JAAMPC010000008">
    <property type="protein sequence ID" value="KAG2298358.1"/>
    <property type="molecule type" value="Genomic_DNA"/>
</dbReference>
<reference evidence="1 2" key="1">
    <citation type="submission" date="2020-02" db="EMBL/GenBank/DDBJ databases">
        <authorList>
            <person name="Ma Q."/>
            <person name="Huang Y."/>
            <person name="Song X."/>
            <person name="Pei D."/>
        </authorList>
    </citation>
    <scope>NUCLEOTIDE SEQUENCE [LARGE SCALE GENOMIC DNA]</scope>
    <source>
        <strain evidence="1">Sxm20200214</strain>
        <tissue evidence="1">Leaf</tissue>
    </source>
</reference>
<comment type="caution">
    <text evidence="1">The sequence shown here is derived from an EMBL/GenBank/DDBJ whole genome shotgun (WGS) entry which is preliminary data.</text>
</comment>
<dbReference type="Proteomes" id="UP000886595">
    <property type="component" value="Unassembled WGS sequence"/>
</dbReference>
<dbReference type="Gene3D" id="1.20.1050.10">
    <property type="match status" value="1"/>
</dbReference>
<proteinExistence type="predicted"/>
<evidence type="ECO:0000313" key="2">
    <source>
        <dbReference type="Proteomes" id="UP000886595"/>
    </source>
</evidence>
<protein>
    <submittedName>
        <fullName evidence="1">Uncharacterized protein</fullName>
    </submittedName>
</protein>
<name>A0A8X7RZE8_BRACI</name>
<dbReference type="OrthoDB" id="202840at2759"/>
<sequence>MRRFRRSAKSKALASGRCSSVVEARLLRYWEASNVKRGGELMWVDMLMVDVNSGNPQIDGHKRCKRKNMKRLGGGGLPLHIFANLKSNNSHKNAFINPSWKVWGEKGDEQVAAKKELLEHFKTLETELGDKTYCGGEVFRKKFGAE</sequence>
<accession>A0A8X7RZE8</accession>